<evidence type="ECO:0000256" key="6">
    <source>
        <dbReference type="SAM" id="Phobius"/>
    </source>
</evidence>
<dbReference type="InterPro" id="IPR003838">
    <property type="entry name" value="ABC3_permease_C"/>
</dbReference>
<evidence type="ECO:0000259" key="7">
    <source>
        <dbReference type="Pfam" id="PF02687"/>
    </source>
</evidence>
<feature type="domain" description="ABC3 transporter permease C-terminal" evidence="7">
    <location>
        <begin position="389"/>
        <end position="503"/>
    </location>
</feature>
<evidence type="ECO:0000256" key="5">
    <source>
        <dbReference type="ARBA" id="ARBA00023136"/>
    </source>
</evidence>
<evidence type="ECO:0000313" key="9">
    <source>
        <dbReference type="EMBL" id="MRS60195.1"/>
    </source>
</evidence>
<protein>
    <submittedName>
        <fullName evidence="9">FtsX-like permease family protein</fullName>
    </submittedName>
</protein>
<dbReference type="Pfam" id="PF12704">
    <property type="entry name" value="MacB_PCD"/>
    <property type="match status" value="2"/>
</dbReference>
<feature type="transmembrane region" description="Helical" evidence="6">
    <location>
        <begin position="430"/>
        <end position="457"/>
    </location>
</feature>
<feature type="transmembrane region" description="Helical" evidence="6">
    <location>
        <begin position="477"/>
        <end position="504"/>
    </location>
</feature>
<dbReference type="RefSeq" id="WP_154172885.1">
    <property type="nucleotide sequence ID" value="NZ_WJXZ01000001.1"/>
</dbReference>
<feature type="domain" description="ABC3 transporter permease C-terminal" evidence="7">
    <location>
        <begin position="790"/>
        <end position="898"/>
    </location>
</feature>
<gene>
    <name evidence="9" type="ORF">GJJ30_02740</name>
</gene>
<evidence type="ECO:0000256" key="1">
    <source>
        <dbReference type="ARBA" id="ARBA00004651"/>
    </source>
</evidence>
<dbReference type="InterPro" id="IPR047699">
    <property type="entry name" value="Permease_put_prefix"/>
</dbReference>
<evidence type="ECO:0000256" key="3">
    <source>
        <dbReference type="ARBA" id="ARBA00022692"/>
    </source>
</evidence>
<dbReference type="EMBL" id="WJXZ01000001">
    <property type="protein sequence ID" value="MRS60195.1"/>
    <property type="molecule type" value="Genomic_DNA"/>
</dbReference>
<dbReference type="OrthoDB" id="5933722at2"/>
<dbReference type="InterPro" id="IPR050250">
    <property type="entry name" value="Macrolide_Exporter_MacB"/>
</dbReference>
<dbReference type="Pfam" id="PF02687">
    <property type="entry name" value="FtsX"/>
    <property type="match status" value="2"/>
</dbReference>
<comment type="caution">
    <text evidence="9">The sequence shown here is derived from an EMBL/GenBank/DDBJ whole genome shotgun (WGS) entry which is preliminary data.</text>
</comment>
<feature type="domain" description="MacB-like periplasmic core" evidence="8">
    <location>
        <begin position="533"/>
        <end position="709"/>
    </location>
</feature>
<keyword evidence="2" id="KW-1003">Cell membrane</keyword>
<dbReference type="GO" id="GO:0022857">
    <property type="term" value="F:transmembrane transporter activity"/>
    <property type="evidence" value="ECO:0007669"/>
    <property type="project" value="TreeGrafter"/>
</dbReference>
<keyword evidence="10" id="KW-1185">Reference proteome</keyword>
<accession>A0A7K0EEM8</accession>
<keyword evidence="3 6" id="KW-0812">Transmembrane</keyword>
<keyword evidence="4 6" id="KW-1133">Transmembrane helix</keyword>
<dbReference type="AlphaFoldDB" id="A0A7K0EEM8"/>
<feature type="transmembrane region" description="Helical" evidence="6">
    <location>
        <begin position="382"/>
        <end position="405"/>
    </location>
</feature>
<proteinExistence type="predicted"/>
<organism evidence="9 10">
    <name type="scientific">Larkinella terrae</name>
    <dbReference type="NCBI Taxonomy" id="2025311"/>
    <lineage>
        <taxon>Bacteria</taxon>
        <taxon>Pseudomonadati</taxon>
        <taxon>Bacteroidota</taxon>
        <taxon>Cytophagia</taxon>
        <taxon>Cytophagales</taxon>
        <taxon>Spirosomataceae</taxon>
        <taxon>Larkinella</taxon>
    </lineage>
</organism>
<name>A0A7K0EEM8_9BACT</name>
<evidence type="ECO:0000313" key="10">
    <source>
        <dbReference type="Proteomes" id="UP000441754"/>
    </source>
</evidence>
<dbReference type="NCBIfam" id="NF038404">
    <property type="entry name" value="perm_prefix_2"/>
    <property type="match status" value="1"/>
</dbReference>
<dbReference type="PANTHER" id="PTHR30572:SF18">
    <property type="entry name" value="ABC-TYPE MACROLIDE FAMILY EXPORT SYSTEM PERMEASE COMPONENT 2"/>
    <property type="match status" value="1"/>
</dbReference>
<sequence>MGRLTDENGRPARPPRWADWLLSRFCPAGLEDELQGDLLEMYAYWVKTVGLPAARWRYALAVLRLIRPFSGSTSSQSRDDSQPFSLHPTMLRNYLKIAFRTLSRNKLYTALNIGGLTFGVTCFLLIGLYLFDELTFDQQHRNANRIYRVVEYKSVKGEATTVAAGSYKLAAESRKTIAEIENTTRLARIGRANLINPENPVNFQETVTNADENFLHIFDFPLVLGDKHTALKEPNSIAITEELAMRLFGTIQVLGKTLRFSHMDAPLKVTGVLKNHPPNSSFDFNLLVSEASYRNTDYYRQTVSSDWASTDFSVYFLLKPNTSSETVSAKLTKLVLANFKPEPGTMLSFSLQALKDIHLHSEGIIDGARNSNVEAIAQGSPFYLRIFSFIALFVLCIAGINYMNLATARSSNRLKEIGVRKSIGAERSNLAYQFLVEALLMTTFSLLVALVLVNVMLPFFNQFVKKQLTLGFSTDYRIWLMTLAATLLIGVLSGSYPALLLSGFKPALLLKGMQFNQRGSLSVRKALVVFQFTISTVLIIGTIVLYWQVRFLNTANLGFNKDLLVVIDVNTGTARDRFETIKADMAKIPSVKNVSVTSRVPGEWKTYRTVKINTQGKAHEPQIAYLIGADKDFLKTFEIKLLAGRNFVNPTDSTSVLLNETAARRLHITEPSDQLVEIPAMSGGSGFQPVSPDNTPFKARVIGIVKDFHFQSLKTRVEPLVLAYNQNPIHVIDYYTARIDAQGISQTLEKLKAVLLEADPNEPFEYHFLDQQLALFYQEDARRQTLLIGVALATIFIACLGLFGLATYSAEQRIKEVGVRKVLGASPVNLAALLSGDFLKLVLMANGIAFPIAWWAADQWLQGYAYHIALEWWMFALAGLLALLIALLTVSYQAIKAALVNPVKSLRSD</sequence>
<dbReference type="Proteomes" id="UP000441754">
    <property type="component" value="Unassembled WGS sequence"/>
</dbReference>
<evidence type="ECO:0000256" key="2">
    <source>
        <dbReference type="ARBA" id="ARBA00022475"/>
    </source>
</evidence>
<feature type="transmembrane region" description="Helical" evidence="6">
    <location>
        <begin position="786"/>
        <end position="808"/>
    </location>
</feature>
<feature type="transmembrane region" description="Helical" evidence="6">
    <location>
        <begin position="525"/>
        <end position="547"/>
    </location>
</feature>
<dbReference type="PANTHER" id="PTHR30572">
    <property type="entry name" value="MEMBRANE COMPONENT OF TRANSPORTER-RELATED"/>
    <property type="match status" value="1"/>
</dbReference>
<keyword evidence="5 6" id="KW-0472">Membrane</keyword>
<dbReference type="GO" id="GO:0005886">
    <property type="term" value="C:plasma membrane"/>
    <property type="evidence" value="ECO:0007669"/>
    <property type="project" value="UniProtKB-SubCell"/>
</dbReference>
<evidence type="ECO:0000256" key="4">
    <source>
        <dbReference type="ARBA" id="ARBA00022989"/>
    </source>
</evidence>
<dbReference type="InterPro" id="IPR025857">
    <property type="entry name" value="MacB_PCD"/>
</dbReference>
<comment type="subcellular location">
    <subcellularLocation>
        <location evidence="1">Cell membrane</location>
        <topology evidence="1">Multi-pass membrane protein</topology>
    </subcellularLocation>
</comment>
<feature type="domain" description="MacB-like periplasmic core" evidence="8">
    <location>
        <begin position="109"/>
        <end position="333"/>
    </location>
</feature>
<reference evidence="9 10" key="1">
    <citation type="journal article" date="2018" name="Antonie Van Leeuwenhoek">
        <title>Larkinella terrae sp. nov., isolated from soil on Jeju Island, South Korea.</title>
        <authorList>
            <person name="Ten L.N."/>
            <person name="Jeon J."/>
            <person name="Park S.J."/>
            <person name="Park S."/>
            <person name="Lee S.Y."/>
            <person name="Kim M.K."/>
            <person name="Jung H.Y."/>
        </authorList>
    </citation>
    <scope>NUCLEOTIDE SEQUENCE [LARGE SCALE GENOMIC DNA]</scope>
    <source>
        <strain evidence="9 10">KCTC 52001</strain>
    </source>
</reference>
<feature type="transmembrane region" description="Helical" evidence="6">
    <location>
        <begin position="828"/>
        <end position="852"/>
    </location>
</feature>
<evidence type="ECO:0000259" key="8">
    <source>
        <dbReference type="Pfam" id="PF12704"/>
    </source>
</evidence>
<feature type="transmembrane region" description="Helical" evidence="6">
    <location>
        <begin position="872"/>
        <end position="895"/>
    </location>
</feature>
<feature type="transmembrane region" description="Helical" evidence="6">
    <location>
        <begin position="107"/>
        <end position="131"/>
    </location>
</feature>